<dbReference type="Proteomes" id="UP000769766">
    <property type="component" value="Unassembled WGS sequence"/>
</dbReference>
<dbReference type="Pfam" id="PF00977">
    <property type="entry name" value="His_biosynth"/>
    <property type="match status" value="1"/>
</dbReference>
<reference evidence="12" key="1">
    <citation type="submission" date="2020-07" db="EMBL/GenBank/DDBJ databases">
        <title>Huge and variable diversity of episymbiotic CPR bacteria and DPANN archaea in groundwater ecosystems.</title>
        <authorList>
            <person name="He C.Y."/>
            <person name="Keren R."/>
            <person name="Whittaker M."/>
            <person name="Farag I.F."/>
            <person name="Doudna J."/>
            <person name="Cate J.H.D."/>
            <person name="Banfield J.F."/>
        </authorList>
    </citation>
    <scope>NUCLEOTIDE SEQUENCE</scope>
    <source>
        <strain evidence="12">NC_groundwater_672_Ag_B-0.1um_62_36</strain>
    </source>
</reference>
<evidence type="ECO:0000256" key="11">
    <source>
        <dbReference type="RuleBase" id="RU003658"/>
    </source>
</evidence>
<gene>
    <name evidence="9 12" type="primary">hisA</name>
    <name evidence="12" type="ORF">HYY20_03975</name>
</gene>
<dbReference type="HAMAP" id="MF_01014">
    <property type="entry name" value="HisA"/>
    <property type="match status" value="1"/>
</dbReference>
<evidence type="ECO:0000256" key="3">
    <source>
        <dbReference type="ARBA" id="ARBA00005133"/>
    </source>
</evidence>
<feature type="active site" description="Proton acceptor" evidence="9">
    <location>
        <position position="8"/>
    </location>
</feature>
<accession>A0A932CMV2</accession>
<evidence type="ECO:0000256" key="6">
    <source>
        <dbReference type="ARBA" id="ARBA00022605"/>
    </source>
</evidence>
<evidence type="ECO:0000256" key="9">
    <source>
        <dbReference type="HAMAP-Rule" id="MF_01014"/>
    </source>
</evidence>
<sequence length="261" mass="28301">MLIIPAIDLKEGRCVRLRQGRKEEETVYASDPVAVALHWQAAGAQLLHVVDLDGAWAGEPANLDLIQRLAGVLEIPVEVGGGIRDSRTARRYLEGGIDRVILGTAAVADPELVARCCEDFPGRILLGLDGREGYLATHGWDQTSAVRVLEAAQQFEGMGLRAFIYTDIQRDGMLTGPNVAAIEELARSTRVPVIASGGVARWEDIERLLPLGPIGVEGIIIGKALYSGALNFREVWERVCHVGQEDHPLPGCEGWQGRQGD</sequence>
<dbReference type="InterPro" id="IPR044524">
    <property type="entry name" value="Isoase_HisA-like"/>
</dbReference>
<dbReference type="GO" id="GO:0000105">
    <property type="term" value="P:L-histidine biosynthetic process"/>
    <property type="evidence" value="ECO:0007669"/>
    <property type="project" value="UniProtKB-UniRule"/>
</dbReference>
<dbReference type="EMBL" id="JACPRF010000125">
    <property type="protein sequence ID" value="MBI2876017.1"/>
    <property type="molecule type" value="Genomic_DNA"/>
</dbReference>
<comment type="subcellular location">
    <subcellularLocation>
        <location evidence="2 9 11">Cytoplasm</location>
    </subcellularLocation>
</comment>
<keyword evidence="8 9" id="KW-0413">Isomerase</keyword>
<dbReference type="GO" id="GO:0005737">
    <property type="term" value="C:cytoplasm"/>
    <property type="evidence" value="ECO:0007669"/>
    <property type="project" value="UniProtKB-SubCell"/>
</dbReference>
<dbReference type="EC" id="5.3.1.16" evidence="9 11"/>
<evidence type="ECO:0000256" key="7">
    <source>
        <dbReference type="ARBA" id="ARBA00023102"/>
    </source>
</evidence>
<evidence type="ECO:0000256" key="4">
    <source>
        <dbReference type="ARBA" id="ARBA00009667"/>
    </source>
</evidence>
<dbReference type="Gene3D" id="3.20.20.70">
    <property type="entry name" value="Aldolase class I"/>
    <property type="match status" value="1"/>
</dbReference>
<comment type="pathway">
    <text evidence="3 9 11">Amino-acid biosynthesis; L-histidine biosynthesis; L-histidine from 5-phospho-alpha-D-ribose 1-diphosphate: step 4/9.</text>
</comment>
<comment type="caution">
    <text evidence="12">The sequence shown here is derived from an EMBL/GenBank/DDBJ whole genome shotgun (WGS) entry which is preliminary data.</text>
</comment>
<dbReference type="GO" id="GO:0003949">
    <property type="term" value="F:1-(5-phosphoribosyl)-5-[(5-phosphoribosylamino)methylideneamino]imidazole-4-carboxamide isomerase activity"/>
    <property type="evidence" value="ECO:0007669"/>
    <property type="project" value="UniProtKB-UniRule"/>
</dbReference>
<dbReference type="FunFam" id="3.20.20.70:FF:000009">
    <property type="entry name" value="1-(5-phosphoribosyl)-5-[(5-phosphoribosylamino)methylideneamino] imidazole-4-carboxamide isomerase"/>
    <property type="match status" value="1"/>
</dbReference>
<evidence type="ECO:0000256" key="2">
    <source>
        <dbReference type="ARBA" id="ARBA00004496"/>
    </source>
</evidence>
<dbReference type="PANTHER" id="PTHR43090">
    <property type="entry name" value="1-(5-PHOSPHORIBOSYL)-5-[(5-PHOSPHORIBOSYLAMINO)METHYLIDENEAMINO] IMIDAZOLE-4-CARBOXAMIDE ISOMERASE"/>
    <property type="match status" value="1"/>
</dbReference>
<dbReference type="InterPro" id="IPR006062">
    <property type="entry name" value="His_biosynth"/>
</dbReference>
<comment type="catalytic activity">
    <reaction evidence="1 9 11">
        <text>1-(5-phospho-beta-D-ribosyl)-5-[(5-phospho-beta-D-ribosylamino)methylideneamino]imidazole-4-carboxamide = 5-[(5-phospho-1-deoxy-D-ribulos-1-ylimino)methylamino]-1-(5-phospho-beta-D-ribosyl)imidazole-4-carboxamide</text>
        <dbReference type="Rhea" id="RHEA:15469"/>
        <dbReference type="ChEBI" id="CHEBI:58435"/>
        <dbReference type="ChEBI" id="CHEBI:58525"/>
        <dbReference type="EC" id="5.3.1.16"/>
    </reaction>
</comment>
<name>A0A932CMV2_UNCTE</name>
<evidence type="ECO:0000313" key="12">
    <source>
        <dbReference type="EMBL" id="MBI2876017.1"/>
    </source>
</evidence>
<dbReference type="InterPro" id="IPR023016">
    <property type="entry name" value="HisA/PriA"/>
</dbReference>
<dbReference type="CDD" id="cd04732">
    <property type="entry name" value="HisA"/>
    <property type="match status" value="1"/>
</dbReference>
<comment type="similarity">
    <text evidence="4 9 10">Belongs to the HisA/HisF family.</text>
</comment>
<dbReference type="GO" id="GO:0000162">
    <property type="term" value="P:L-tryptophan biosynthetic process"/>
    <property type="evidence" value="ECO:0007669"/>
    <property type="project" value="TreeGrafter"/>
</dbReference>
<dbReference type="InterPro" id="IPR006063">
    <property type="entry name" value="HisA_bact_arch"/>
</dbReference>
<feature type="active site" description="Proton donor" evidence="9">
    <location>
        <position position="129"/>
    </location>
</feature>
<evidence type="ECO:0000256" key="5">
    <source>
        <dbReference type="ARBA" id="ARBA00022490"/>
    </source>
</evidence>
<dbReference type="InterPro" id="IPR013785">
    <property type="entry name" value="Aldolase_TIM"/>
</dbReference>
<organism evidence="12 13">
    <name type="scientific">Tectimicrobiota bacterium</name>
    <dbReference type="NCBI Taxonomy" id="2528274"/>
    <lineage>
        <taxon>Bacteria</taxon>
        <taxon>Pseudomonadati</taxon>
        <taxon>Nitrospinota/Tectimicrobiota group</taxon>
        <taxon>Candidatus Tectimicrobiota</taxon>
    </lineage>
</organism>
<dbReference type="NCBIfam" id="TIGR00007">
    <property type="entry name" value="1-(5-phosphoribosyl)-5-[(5-phosphoribosylamino)methylideneamino]imidazole-4-carboxamide isomerase"/>
    <property type="match status" value="1"/>
</dbReference>
<dbReference type="SUPFAM" id="SSF51366">
    <property type="entry name" value="Ribulose-phoshate binding barrel"/>
    <property type="match status" value="1"/>
</dbReference>
<protein>
    <recommendedName>
        <fullName evidence="9 11">1-(5-phosphoribosyl)-5-[(5-phosphoribosylamino)methylideneamino] imidazole-4-carboxamide isomerase</fullName>
        <ecNumber evidence="9 11">5.3.1.16</ecNumber>
    </recommendedName>
    <alternativeName>
        <fullName evidence="9">Phosphoribosylformimino-5-aminoimidazole carboxamide ribotide isomerase</fullName>
    </alternativeName>
</protein>
<evidence type="ECO:0000256" key="1">
    <source>
        <dbReference type="ARBA" id="ARBA00000901"/>
    </source>
</evidence>
<evidence type="ECO:0000256" key="8">
    <source>
        <dbReference type="ARBA" id="ARBA00023235"/>
    </source>
</evidence>
<dbReference type="AlphaFoldDB" id="A0A932CMV2"/>
<evidence type="ECO:0000256" key="10">
    <source>
        <dbReference type="RuleBase" id="RU003657"/>
    </source>
</evidence>
<dbReference type="PANTHER" id="PTHR43090:SF2">
    <property type="entry name" value="1-(5-PHOSPHORIBOSYL)-5-[(5-PHOSPHORIBOSYLAMINO)METHYLIDENEAMINO] IMIDAZOLE-4-CARBOXAMIDE ISOMERASE"/>
    <property type="match status" value="1"/>
</dbReference>
<evidence type="ECO:0000313" key="13">
    <source>
        <dbReference type="Proteomes" id="UP000769766"/>
    </source>
</evidence>
<keyword evidence="7 9" id="KW-0368">Histidine biosynthesis</keyword>
<proteinExistence type="inferred from homology"/>
<keyword evidence="6 9" id="KW-0028">Amino-acid biosynthesis</keyword>
<keyword evidence="5 9" id="KW-0963">Cytoplasm</keyword>
<dbReference type="InterPro" id="IPR011060">
    <property type="entry name" value="RibuloseP-bd_barrel"/>
</dbReference>